<keyword evidence="4" id="KW-0963">Cytoplasm</keyword>
<dbReference type="GO" id="GO:0005737">
    <property type="term" value="C:cytoplasm"/>
    <property type="evidence" value="ECO:0007669"/>
    <property type="project" value="UniProtKB-SubCell"/>
</dbReference>
<evidence type="ECO:0000313" key="6">
    <source>
        <dbReference type="Proteomes" id="UP000187417"/>
    </source>
</evidence>
<comment type="catalytic activity">
    <reaction evidence="4">
        <text>UTP + H2O = UMP + diphosphate + H(+)</text>
        <dbReference type="Rhea" id="RHEA:29395"/>
        <dbReference type="ChEBI" id="CHEBI:15377"/>
        <dbReference type="ChEBI" id="CHEBI:15378"/>
        <dbReference type="ChEBI" id="CHEBI:33019"/>
        <dbReference type="ChEBI" id="CHEBI:46398"/>
        <dbReference type="ChEBI" id="CHEBI:57865"/>
        <dbReference type="EC" id="3.6.1.9"/>
    </reaction>
</comment>
<sequence length="203" mass="23389">MLLHDKLKPYRLILASQSPRRQQLLAESGLPYEPAPRYDCQEVYPATLAATQVPRYLSQLKSRAYPRPLAENEILLTADTVVILNGEVLGKPEDREDAIRMLERLSGHRHTVVTGVTLRTARRRRSFSVRSNVWFRALTREEIVYYVDNFHPLDKAGSYGIQEWIGYAAIERIDGSFFNVMGLPIQRVYTELNQFIQSIKNNP</sequence>
<dbReference type="InterPro" id="IPR003697">
    <property type="entry name" value="Maf-like"/>
</dbReference>
<dbReference type="PANTHER" id="PTHR43213">
    <property type="entry name" value="BIFUNCTIONAL DTTP/UTP PYROPHOSPHATASE/METHYLTRANSFERASE PROTEIN-RELATED"/>
    <property type="match status" value="1"/>
</dbReference>
<comment type="similarity">
    <text evidence="4">Belongs to the Maf family. YhdE subfamily.</text>
</comment>
<protein>
    <recommendedName>
        <fullName evidence="4">dTTP/UTP pyrophosphatase</fullName>
        <shortName evidence="4">dTTPase/UTPase</shortName>
        <ecNumber evidence="4">3.6.1.9</ecNumber>
    </recommendedName>
    <alternativeName>
        <fullName evidence="4">Nucleoside triphosphate pyrophosphatase</fullName>
    </alternativeName>
    <alternativeName>
        <fullName evidence="4">Nucleotide pyrophosphatase</fullName>
        <shortName evidence="4">Nucleotide PPase</shortName>
    </alternativeName>
</protein>
<dbReference type="GO" id="GO:0009117">
    <property type="term" value="P:nucleotide metabolic process"/>
    <property type="evidence" value="ECO:0007669"/>
    <property type="project" value="UniProtKB-KW"/>
</dbReference>
<feature type="site" description="Important for substrate specificity" evidence="4">
    <location>
        <position position="80"/>
    </location>
</feature>
<dbReference type="SUPFAM" id="SSF52972">
    <property type="entry name" value="ITPase-like"/>
    <property type="match status" value="1"/>
</dbReference>
<gene>
    <name evidence="5" type="ORF">BHV66_06315</name>
</gene>
<dbReference type="GO" id="GO:0036221">
    <property type="term" value="F:UTP diphosphatase activity"/>
    <property type="evidence" value="ECO:0007669"/>
    <property type="project" value="RHEA"/>
</dbReference>
<name>A0A1Q6F577_9BACT</name>
<reference evidence="5 6" key="1">
    <citation type="journal article" date="2016" name="Nat. Biotechnol.">
        <title>Measurement of bacterial replication rates in microbial communities.</title>
        <authorList>
            <person name="Brown C.T."/>
            <person name="Olm M.R."/>
            <person name="Thomas B.C."/>
            <person name="Banfield J.F."/>
        </authorList>
    </citation>
    <scope>NUCLEOTIDE SEQUENCE [LARGE SCALE GENOMIC DNA]</scope>
    <source>
        <strain evidence="5">CAG:67_53_122</strain>
    </source>
</reference>
<comment type="cofactor">
    <cofactor evidence="1 4">
        <name>a divalent metal cation</name>
        <dbReference type="ChEBI" id="CHEBI:60240"/>
    </cofactor>
</comment>
<dbReference type="CDD" id="cd00555">
    <property type="entry name" value="Maf"/>
    <property type="match status" value="1"/>
</dbReference>
<evidence type="ECO:0000256" key="2">
    <source>
        <dbReference type="ARBA" id="ARBA00022801"/>
    </source>
</evidence>
<dbReference type="GO" id="GO:0036218">
    <property type="term" value="F:dTTP diphosphatase activity"/>
    <property type="evidence" value="ECO:0007669"/>
    <property type="project" value="RHEA"/>
</dbReference>
<dbReference type="InterPro" id="IPR029001">
    <property type="entry name" value="ITPase-like_fam"/>
</dbReference>
<dbReference type="EC" id="3.6.1.9" evidence="4"/>
<dbReference type="AlphaFoldDB" id="A0A1Q6F577"/>
<keyword evidence="3 4" id="KW-0546">Nucleotide metabolism</keyword>
<comment type="caution">
    <text evidence="4">Lacks conserved residue(s) required for the propagation of feature annotation.</text>
</comment>
<evidence type="ECO:0000256" key="1">
    <source>
        <dbReference type="ARBA" id="ARBA00001968"/>
    </source>
</evidence>
<proteinExistence type="inferred from homology"/>
<dbReference type="Pfam" id="PF02545">
    <property type="entry name" value="Maf"/>
    <property type="match status" value="1"/>
</dbReference>
<feature type="active site" description="Proton acceptor" evidence="4">
    <location>
        <position position="79"/>
    </location>
</feature>
<comment type="catalytic activity">
    <reaction evidence="4">
        <text>dTTP + H2O = dTMP + diphosphate + H(+)</text>
        <dbReference type="Rhea" id="RHEA:28534"/>
        <dbReference type="ChEBI" id="CHEBI:15377"/>
        <dbReference type="ChEBI" id="CHEBI:15378"/>
        <dbReference type="ChEBI" id="CHEBI:33019"/>
        <dbReference type="ChEBI" id="CHEBI:37568"/>
        <dbReference type="ChEBI" id="CHEBI:63528"/>
        <dbReference type="EC" id="3.6.1.9"/>
    </reaction>
</comment>
<dbReference type="HAMAP" id="MF_00528">
    <property type="entry name" value="Maf"/>
    <property type="match status" value="1"/>
</dbReference>
<dbReference type="NCBIfam" id="TIGR00172">
    <property type="entry name" value="maf"/>
    <property type="match status" value="1"/>
</dbReference>
<comment type="caution">
    <text evidence="5">The sequence shown here is derived from an EMBL/GenBank/DDBJ whole genome shotgun (WGS) entry which is preliminary data.</text>
</comment>
<organism evidence="5 6">
    <name type="scientific">Alistipes putredinis</name>
    <dbReference type="NCBI Taxonomy" id="28117"/>
    <lineage>
        <taxon>Bacteria</taxon>
        <taxon>Pseudomonadati</taxon>
        <taxon>Bacteroidota</taxon>
        <taxon>Bacteroidia</taxon>
        <taxon>Bacteroidales</taxon>
        <taxon>Rikenellaceae</taxon>
        <taxon>Alistipes</taxon>
    </lineage>
</organism>
<comment type="subcellular location">
    <subcellularLocation>
        <location evidence="4">Cytoplasm</location>
    </subcellularLocation>
</comment>
<keyword evidence="2 4" id="KW-0378">Hydrolase</keyword>
<dbReference type="PIRSF" id="PIRSF006305">
    <property type="entry name" value="Maf"/>
    <property type="match status" value="1"/>
</dbReference>
<accession>A0A1Q6F577</accession>
<dbReference type="STRING" id="28117.BHV66_06315"/>
<dbReference type="Gene3D" id="3.90.950.10">
    <property type="match status" value="1"/>
</dbReference>
<dbReference type="GeneID" id="73803542"/>
<evidence type="ECO:0000256" key="3">
    <source>
        <dbReference type="ARBA" id="ARBA00023080"/>
    </source>
</evidence>
<evidence type="ECO:0000313" key="5">
    <source>
        <dbReference type="EMBL" id="OKY94059.1"/>
    </source>
</evidence>
<feature type="site" description="Important for substrate specificity" evidence="4">
    <location>
        <position position="162"/>
    </location>
</feature>
<feature type="site" description="Important for substrate specificity" evidence="4">
    <location>
        <position position="20"/>
    </location>
</feature>
<dbReference type="PANTHER" id="PTHR43213:SF5">
    <property type="entry name" value="BIFUNCTIONAL DTTP_UTP PYROPHOSPHATASE_METHYLTRANSFERASE PROTEIN-RELATED"/>
    <property type="match status" value="1"/>
</dbReference>
<comment type="function">
    <text evidence="4">Nucleoside triphosphate pyrophosphatase that hydrolyzes dTTP and UTP. May have a dual role in cell division arrest and in preventing the incorporation of modified nucleotides into cellular nucleic acids.</text>
</comment>
<evidence type="ECO:0000256" key="4">
    <source>
        <dbReference type="HAMAP-Rule" id="MF_00528"/>
    </source>
</evidence>
<dbReference type="Proteomes" id="UP000187417">
    <property type="component" value="Unassembled WGS sequence"/>
</dbReference>
<dbReference type="EMBL" id="MNQH01000030">
    <property type="protein sequence ID" value="OKY94059.1"/>
    <property type="molecule type" value="Genomic_DNA"/>
</dbReference>
<dbReference type="RefSeq" id="WP_004329345.1">
    <property type="nucleotide sequence ID" value="NZ_BAAFKT010000005.1"/>
</dbReference>